<evidence type="ECO:0000313" key="2">
    <source>
        <dbReference type="Proteomes" id="UP000499080"/>
    </source>
</evidence>
<dbReference type="EMBL" id="BGPR01000296">
    <property type="protein sequence ID" value="GBM11208.1"/>
    <property type="molecule type" value="Genomic_DNA"/>
</dbReference>
<keyword evidence="2" id="KW-1185">Reference proteome</keyword>
<dbReference type="AlphaFoldDB" id="A0A4Y2D5H1"/>
<name>A0A4Y2D5H1_ARAVE</name>
<sequence>MRGLYWDGPQFLNRSQITKKQSEPSHQIHQNHATTVEKFPQVRFNMHKVCTHMVGSFWHYNGACELKSRPYRLANPSPCYLLKRWDHDLK</sequence>
<gene>
    <name evidence="1" type="ORF">AVEN_133935_1</name>
</gene>
<dbReference type="Proteomes" id="UP000499080">
    <property type="component" value="Unassembled WGS sequence"/>
</dbReference>
<comment type="caution">
    <text evidence="1">The sequence shown here is derived from an EMBL/GenBank/DDBJ whole genome shotgun (WGS) entry which is preliminary data.</text>
</comment>
<protein>
    <submittedName>
        <fullName evidence="1">Uncharacterized protein</fullName>
    </submittedName>
</protein>
<evidence type="ECO:0000313" key="1">
    <source>
        <dbReference type="EMBL" id="GBM11208.1"/>
    </source>
</evidence>
<organism evidence="1 2">
    <name type="scientific">Araneus ventricosus</name>
    <name type="common">Orbweaver spider</name>
    <name type="synonym">Epeira ventricosa</name>
    <dbReference type="NCBI Taxonomy" id="182803"/>
    <lineage>
        <taxon>Eukaryota</taxon>
        <taxon>Metazoa</taxon>
        <taxon>Ecdysozoa</taxon>
        <taxon>Arthropoda</taxon>
        <taxon>Chelicerata</taxon>
        <taxon>Arachnida</taxon>
        <taxon>Araneae</taxon>
        <taxon>Araneomorphae</taxon>
        <taxon>Entelegynae</taxon>
        <taxon>Araneoidea</taxon>
        <taxon>Araneidae</taxon>
        <taxon>Araneus</taxon>
    </lineage>
</organism>
<accession>A0A4Y2D5H1</accession>
<reference evidence="1 2" key="1">
    <citation type="journal article" date="2019" name="Sci. Rep.">
        <title>Orb-weaving spider Araneus ventricosus genome elucidates the spidroin gene catalogue.</title>
        <authorList>
            <person name="Kono N."/>
            <person name="Nakamura H."/>
            <person name="Ohtoshi R."/>
            <person name="Moran D.A.P."/>
            <person name="Shinohara A."/>
            <person name="Yoshida Y."/>
            <person name="Fujiwara M."/>
            <person name="Mori M."/>
            <person name="Tomita M."/>
            <person name="Arakawa K."/>
        </authorList>
    </citation>
    <scope>NUCLEOTIDE SEQUENCE [LARGE SCALE GENOMIC DNA]</scope>
</reference>
<proteinExistence type="predicted"/>